<dbReference type="Pfam" id="PF07661">
    <property type="entry name" value="MORN_2"/>
    <property type="match status" value="2"/>
</dbReference>
<dbReference type="InterPro" id="IPR011652">
    <property type="entry name" value="MORN_2"/>
</dbReference>
<accession>D8IPR9</accession>
<evidence type="ECO:0000313" key="1">
    <source>
        <dbReference type="EMBL" id="ADJ64966.1"/>
    </source>
</evidence>
<dbReference type="SUPFAM" id="SSF82185">
    <property type="entry name" value="Histone H3 K4-specific methyltransferase SET7/9 N-terminal domain"/>
    <property type="match status" value="1"/>
</dbReference>
<dbReference type="AlphaFoldDB" id="D8IPR9"/>
<proteinExistence type="predicted"/>
<keyword evidence="2" id="KW-1185">Reference proteome</keyword>
<dbReference type="Proteomes" id="UP000000329">
    <property type="component" value="Chromosome"/>
</dbReference>
<evidence type="ECO:0000313" key="2">
    <source>
        <dbReference type="Proteomes" id="UP000000329"/>
    </source>
</evidence>
<evidence type="ECO:0008006" key="3">
    <source>
        <dbReference type="Google" id="ProtNLM"/>
    </source>
</evidence>
<dbReference type="OrthoDB" id="8611523at2"/>
<dbReference type="RefSeq" id="WP_013235430.1">
    <property type="nucleotide sequence ID" value="NC_014323.1"/>
</dbReference>
<dbReference type="STRING" id="757424.Hsero_3487"/>
<dbReference type="eggNOG" id="COG2849">
    <property type="taxonomic scope" value="Bacteria"/>
</dbReference>
<dbReference type="Gene3D" id="2.20.110.10">
    <property type="entry name" value="Histone H3 K4-specific methyltransferase SET7/9 N-terminal domain"/>
    <property type="match status" value="1"/>
</dbReference>
<dbReference type="EMBL" id="CP002039">
    <property type="protein sequence ID" value="ADJ64966.1"/>
    <property type="molecule type" value="Genomic_DNA"/>
</dbReference>
<dbReference type="GeneID" id="31910457"/>
<dbReference type="HOGENOM" id="CLU_2354449_0_0_4"/>
<protein>
    <recommendedName>
        <fullName evidence="3">MORN repeat variant</fullName>
    </recommendedName>
</protein>
<organism evidence="1 2">
    <name type="scientific">Herbaspirillum seropedicae (strain SmR1)</name>
    <dbReference type="NCBI Taxonomy" id="757424"/>
    <lineage>
        <taxon>Bacteria</taxon>
        <taxon>Pseudomonadati</taxon>
        <taxon>Pseudomonadota</taxon>
        <taxon>Betaproteobacteria</taxon>
        <taxon>Burkholderiales</taxon>
        <taxon>Oxalobacteraceae</taxon>
        <taxon>Herbaspirillum</taxon>
    </lineage>
</organism>
<reference evidence="1 2" key="1">
    <citation type="submission" date="2010-04" db="EMBL/GenBank/DDBJ databases">
        <title>The genome of Herbaspirillum seropedicae SmR1, an endophytic, nitrogen-fixing, plant-growth promoting beta-Proteobacteria.</title>
        <authorList>
            <person name="Pedrosa F.O."/>
            <person name="Monteiro R.A."/>
            <person name="Wassem R."/>
            <person name="Cruz L.M."/>
            <person name="Ayub R.A."/>
            <person name="Colauto N.B."/>
            <person name="Fernandez M.A."/>
            <person name="Fungaro M.H.P."/>
            <person name="Grisard E.C."/>
            <person name="Hungria M."/>
            <person name="Madeira H.M.F."/>
            <person name="Nodari R.O."/>
            <person name="Osaku C.A."/>
            <person name="Petzl-Erler M.L."/>
            <person name="Terenzi H."/>
            <person name="Vieira L.G.E."/>
            <person name="Almeida M.I.M."/>
            <person name="Alves L.R."/>
            <person name="Arantes O.M.N."/>
            <person name="Balsanelli E."/>
            <person name="Barcellos F.G."/>
            <person name="Baura V.A."/>
            <person name="Binde D.R."/>
            <person name="Campo R.J."/>
            <person name="Chubatsu L.S."/>
            <person name="Chueire L.M.O."/>
            <person name="Ciferri R.R."/>
            <person name="Correa L.C."/>
            <person name="da Conceicao Silva J.L."/>
            <person name="Dabul A.N.G."/>
            <person name="Dambros B.P."/>
            <person name="Faoro H."/>
            <person name="Favetti A."/>
            <person name="Friedermann G."/>
            <person name="Furlaneto M.C."/>
            <person name="Gasques L.S."/>
            <person name="Gimenes C.C.T."/>
            <person name="Gioppo N.M.R."/>
            <person name="Glienke-Blanco C."/>
            <person name="Godoy L.P."/>
            <person name="Guerra M.P."/>
            <person name="Karp S."/>
            <person name="Kava-Cordeiro V."/>
            <person name="Margarido V.P."/>
            <person name="Mathioni S.M."/>
            <person name="Menck-Soares M.A."/>
            <person name="Murace N.K."/>
            <person name="Nicolas M.F."/>
            <person name="Oliveira C.E.C."/>
            <person name="Pagnan N.A.B."/>
            <person name="Pamphile J.A."/>
            <person name="Patussi E.V."/>
            <person name="Pereira L.F.P."/>
            <person name="Pereira-Ferrari L."/>
            <person name="Pinto F.G.S."/>
            <person name="Precoma C."/>
            <person name="Prioli A.J."/>
            <person name="Prioli S.M.A.P."/>
            <person name="Raittz R.T."/>
            <person name="Ramos H.J.O."/>
            <person name="Ribeiro E.M.S.F."/>
            <person name="Rigo L.U."/>
            <person name="Rocha C.L.M.S.C."/>
            <person name="Rocha S.N."/>
            <person name="Santos K."/>
            <person name="Satori D."/>
            <person name="Silva A.G."/>
            <person name="Simao R.C.G."/>
            <person name="Soares M.A.M."/>
            <person name="Souza E.M."/>
            <person name="Steffens M.B.R."/>
            <person name="Steindel M."/>
            <person name="Tadra-Sfeir M.Z."/>
            <person name="Takahashi E.K."/>
            <person name="Torres R.A."/>
            <person name="Valle J.S."/>
            <person name="Vernal J.I."/>
            <person name="Vilas-Boas L.A."/>
            <person name="Watanabe M.A.E."/>
            <person name="Weiss V.A."/>
            <person name="Yates M.A."/>
            <person name="Souza E.M."/>
        </authorList>
    </citation>
    <scope>NUCLEOTIDE SEQUENCE [LARGE SCALE GENOMIC DNA]</scope>
    <source>
        <strain evidence="1 2">SmR1</strain>
    </source>
</reference>
<dbReference type="KEGG" id="hse:Hsero_3487"/>
<gene>
    <name evidence="1" type="ordered locus">Hsero_3487</name>
</gene>
<sequence>MAELNIAEIPYETGELKFRYSRYLSRDGSRWLRHGLFRAYYPSGELQSDGNYVDGHEHGTWRDFHKNGQLAAEGQYEHGVESGEWKYWREDGSSE</sequence>
<name>D8IPR9_HERSS</name>